<dbReference type="AlphaFoldDB" id="A0A9X2Y0J2"/>
<name>A0A9X2Y0J2_9BACT</name>
<organism evidence="1 2">
    <name type="scientific">Paraflavisolibacter caeni</name>
    <dbReference type="NCBI Taxonomy" id="2982496"/>
    <lineage>
        <taxon>Bacteria</taxon>
        <taxon>Pseudomonadati</taxon>
        <taxon>Bacteroidota</taxon>
        <taxon>Chitinophagia</taxon>
        <taxon>Chitinophagales</taxon>
        <taxon>Chitinophagaceae</taxon>
        <taxon>Paraflavisolibacter</taxon>
    </lineage>
</organism>
<comment type="caution">
    <text evidence="1">The sequence shown here is derived from an EMBL/GenBank/DDBJ whole genome shotgun (WGS) entry which is preliminary data.</text>
</comment>
<proteinExistence type="predicted"/>
<dbReference type="EMBL" id="JAOTIF010000029">
    <property type="protein sequence ID" value="MCU7552152.1"/>
    <property type="molecule type" value="Genomic_DNA"/>
</dbReference>
<keyword evidence="2" id="KW-1185">Reference proteome</keyword>
<evidence type="ECO:0000313" key="2">
    <source>
        <dbReference type="Proteomes" id="UP001155483"/>
    </source>
</evidence>
<dbReference type="Proteomes" id="UP001155483">
    <property type="component" value="Unassembled WGS sequence"/>
</dbReference>
<sequence length="104" mass="12235">MLTTELLIIYGFDKVVTTPLEKWSFEHLILHIEKKSGSIYFRIYDIHEPSINLCIYTEDHFLQFLRIVDNEGSLADYVSESNLLHLNDTAIKHHLQDIQLCQMN</sequence>
<protein>
    <submittedName>
        <fullName evidence="1">Uncharacterized protein</fullName>
    </submittedName>
</protein>
<evidence type="ECO:0000313" key="1">
    <source>
        <dbReference type="EMBL" id="MCU7552152.1"/>
    </source>
</evidence>
<gene>
    <name evidence="1" type="ORF">OCK74_23740</name>
</gene>
<reference evidence="1" key="1">
    <citation type="submission" date="2022-09" db="EMBL/GenBank/DDBJ databases">
        <authorList>
            <person name="Yuan C."/>
            <person name="Ke Z."/>
        </authorList>
    </citation>
    <scope>NUCLEOTIDE SEQUENCE</scope>
    <source>
        <strain evidence="1">LB-8</strain>
    </source>
</reference>
<dbReference type="RefSeq" id="WP_279299589.1">
    <property type="nucleotide sequence ID" value="NZ_JAOTIF010000029.1"/>
</dbReference>
<accession>A0A9X2Y0J2</accession>
<reference evidence="1" key="2">
    <citation type="submission" date="2023-04" db="EMBL/GenBank/DDBJ databases">
        <title>Paracnuella aquatica gen. nov., sp. nov., a member of the family Chitinophagaceae isolated from a hot spring.</title>
        <authorList>
            <person name="Wang C."/>
        </authorList>
    </citation>
    <scope>NUCLEOTIDE SEQUENCE</scope>
    <source>
        <strain evidence="1">LB-8</strain>
    </source>
</reference>